<proteinExistence type="predicted"/>
<evidence type="ECO:0000256" key="2">
    <source>
        <dbReference type="ARBA" id="ARBA00022525"/>
    </source>
</evidence>
<keyword evidence="5" id="KW-1133">Transmembrane helix</keyword>
<keyword evidence="3 6" id="KW-0732">Signal</keyword>
<evidence type="ECO:0000256" key="3">
    <source>
        <dbReference type="ARBA" id="ARBA00022729"/>
    </source>
</evidence>
<evidence type="ECO:0000256" key="4">
    <source>
        <dbReference type="ARBA" id="ARBA00023088"/>
    </source>
</evidence>
<feature type="domain" description="Gram-positive cocci surface proteins LPxTG" evidence="7">
    <location>
        <begin position="314"/>
        <end position="348"/>
    </location>
</feature>
<accession>A0A1H1N5H1</accession>
<keyword evidence="5" id="KW-0812">Transmembrane</keyword>
<protein>
    <recommendedName>
        <fullName evidence="7">Gram-positive cocci surface proteins LPxTG domain-containing protein</fullName>
    </recommendedName>
</protein>
<keyword evidence="9" id="KW-1185">Reference proteome</keyword>
<keyword evidence="4" id="KW-0572">Peptidoglycan-anchor</keyword>
<dbReference type="Proteomes" id="UP000181956">
    <property type="component" value="Chromosome I"/>
</dbReference>
<feature type="transmembrane region" description="Helical" evidence="5">
    <location>
        <begin position="321"/>
        <end position="342"/>
    </location>
</feature>
<feature type="signal peptide" evidence="6">
    <location>
        <begin position="1"/>
        <end position="34"/>
    </location>
</feature>
<sequence>MPTQSTGISLRHVVLPGVAAATALALAAVAPASAEPADTIATVTTHTVAAASVAPMDPSLNPFIDGMQEAWYSTGAIAPAGPISFPHIVSDASGADPSGDTSDGGFVDNLFLLPATPQNCTRTVSSFSYSYDLLEVISWHTDMVESYSALLSGPDAAAVPMSDESASTDGIGWLEYPEEAPGLVFHGLTTPYADVMPLVGSITMAYPEPVDAATAMAYVGFGYPVVSAWTLTDASFVVTDTCTTNKPVVVPPVVVPPVVVPPVVVPPVVVPPVVEPPVVVPPVVVPPVVEPPVVVPPVAPAPVVVPAATPAQPLAETGVEAGAIGAAAALLLGVGAAAALFARRRATS</sequence>
<keyword evidence="5" id="KW-0472">Membrane</keyword>
<name>A0A1H1N5H1_9MICO</name>
<evidence type="ECO:0000313" key="8">
    <source>
        <dbReference type="EMBL" id="SDR94242.1"/>
    </source>
</evidence>
<dbReference type="InterPro" id="IPR019931">
    <property type="entry name" value="LPXTG_anchor"/>
</dbReference>
<dbReference type="RefSeq" id="WP_172829616.1">
    <property type="nucleotide sequence ID" value="NZ_LT629742.1"/>
</dbReference>
<evidence type="ECO:0000256" key="6">
    <source>
        <dbReference type="SAM" id="SignalP"/>
    </source>
</evidence>
<gene>
    <name evidence="8" type="ORF">SAMN04489834_0565</name>
</gene>
<feature type="chain" id="PRO_5009255166" description="Gram-positive cocci surface proteins LPxTG domain-containing protein" evidence="6">
    <location>
        <begin position="35"/>
        <end position="348"/>
    </location>
</feature>
<evidence type="ECO:0000313" key="9">
    <source>
        <dbReference type="Proteomes" id="UP000181956"/>
    </source>
</evidence>
<evidence type="ECO:0000259" key="7">
    <source>
        <dbReference type="PROSITE" id="PS50847"/>
    </source>
</evidence>
<keyword evidence="2" id="KW-0964">Secreted</keyword>
<evidence type="ECO:0000256" key="5">
    <source>
        <dbReference type="SAM" id="Phobius"/>
    </source>
</evidence>
<evidence type="ECO:0000256" key="1">
    <source>
        <dbReference type="ARBA" id="ARBA00022512"/>
    </source>
</evidence>
<dbReference type="EMBL" id="LT629742">
    <property type="protein sequence ID" value="SDR94242.1"/>
    <property type="molecule type" value="Genomic_DNA"/>
</dbReference>
<dbReference type="PROSITE" id="PS50847">
    <property type="entry name" value="GRAM_POS_ANCHORING"/>
    <property type="match status" value="1"/>
</dbReference>
<keyword evidence="1" id="KW-0134">Cell wall</keyword>
<reference evidence="9" key="1">
    <citation type="submission" date="2016-10" db="EMBL/GenBank/DDBJ databases">
        <authorList>
            <person name="Varghese N."/>
            <person name="Submissions S."/>
        </authorList>
    </citation>
    <scope>NUCLEOTIDE SEQUENCE [LARGE SCALE GENOMIC DNA]</scope>
    <source>
        <strain evidence="9">DSM 21772</strain>
    </source>
</reference>
<organism evidence="8 9">
    <name type="scientific">Microterricola viridarii</name>
    <dbReference type="NCBI Taxonomy" id="412690"/>
    <lineage>
        <taxon>Bacteria</taxon>
        <taxon>Bacillati</taxon>
        <taxon>Actinomycetota</taxon>
        <taxon>Actinomycetes</taxon>
        <taxon>Micrococcales</taxon>
        <taxon>Microbacteriaceae</taxon>
        <taxon>Microterricola</taxon>
    </lineage>
</organism>
<dbReference type="AlphaFoldDB" id="A0A1H1N5H1"/>